<dbReference type="Pfam" id="PF04966">
    <property type="entry name" value="OprB"/>
    <property type="match status" value="1"/>
</dbReference>
<name>L0D5J0_SINAD</name>
<dbReference type="OrthoDB" id="545475at2"/>
<comment type="similarity">
    <text evidence="1 2">Belongs to the OprB family.</text>
</comment>
<protein>
    <submittedName>
        <fullName evidence="4">Carbohydrate-selective porin</fullName>
    </submittedName>
</protein>
<dbReference type="Proteomes" id="UP000010798">
    <property type="component" value="Chromosome"/>
</dbReference>
<dbReference type="PANTHER" id="PTHR37944">
    <property type="entry name" value="PORIN B"/>
    <property type="match status" value="1"/>
</dbReference>
<dbReference type="STRING" id="886293.Sinac_0060"/>
<dbReference type="eggNOG" id="COG3659">
    <property type="taxonomic scope" value="Bacteria"/>
</dbReference>
<feature type="compositionally biased region" description="Low complexity" evidence="3">
    <location>
        <begin position="76"/>
        <end position="85"/>
    </location>
</feature>
<gene>
    <name evidence="4" type="ordered locus">Sinac_0060</name>
</gene>
<proteinExistence type="inferred from homology"/>
<evidence type="ECO:0000313" key="4">
    <source>
        <dbReference type="EMBL" id="AGA24522.1"/>
    </source>
</evidence>
<dbReference type="EMBL" id="CP003364">
    <property type="protein sequence ID" value="AGA24522.1"/>
    <property type="molecule type" value="Genomic_DNA"/>
</dbReference>
<reference evidence="4 5" key="1">
    <citation type="submission" date="2012-02" db="EMBL/GenBank/DDBJ databases">
        <title>Complete sequence of chromosome of Singulisphaera acidiphila DSM 18658.</title>
        <authorList>
            <consortium name="US DOE Joint Genome Institute (JGI-PGF)"/>
            <person name="Lucas S."/>
            <person name="Copeland A."/>
            <person name="Lapidus A."/>
            <person name="Glavina del Rio T."/>
            <person name="Dalin E."/>
            <person name="Tice H."/>
            <person name="Bruce D."/>
            <person name="Goodwin L."/>
            <person name="Pitluck S."/>
            <person name="Peters L."/>
            <person name="Ovchinnikova G."/>
            <person name="Chertkov O."/>
            <person name="Kyrpides N."/>
            <person name="Mavromatis K."/>
            <person name="Ivanova N."/>
            <person name="Brettin T."/>
            <person name="Detter J.C."/>
            <person name="Han C."/>
            <person name="Larimer F."/>
            <person name="Land M."/>
            <person name="Hauser L."/>
            <person name="Markowitz V."/>
            <person name="Cheng J.-F."/>
            <person name="Hugenholtz P."/>
            <person name="Woyke T."/>
            <person name="Wu D."/>
            <person name="Tindall B."/>
            <person name="Pomrenke H."/>
            <person name="Brambilla E."/>
            <person name="Klenk H.-P."/>
            <person name="Eisen J.A."/>
        </authorList>
    </citation>
    <scope>NUCLEOTIDE SEQUENCE [LARGE SCALE GENOMIC DNA]</scope>
    <source>
        <strain evidence="5">ATCC BAA-1392 / DSM 18658 / VKM B-2454 / MOB10</strain>
    </source>
</reference>
<sequence>MILIAAGLGSGEPEPRGLAPEGPLALVARTGEVAEPGPGVGLGVVPGVDRAPRFGTPSPSPLPSDLPGGAAGGANAGPNDGNGPNVDGEARAGSVAISGNPAAVNILTGTAALGRFFGLDNTGIRLGGLWVGDAGGVVAGGRHPGDWGLNSLALVDLSFDTEKLGGWRGGMLGTQFLQFSGQPTNSLAGAFPGFDSLEVVPPLVRQELYQLWYRQSLWDDRVVVRVGKLVPTYDFNNVVRPVPVQDAAATIPAVTSLIYTPIFVNPTMLGKIPGYYNSATGITTTVAPTKNTYLSYGVYDGNLALGRQTGLEGPHFNGYYFHIGEAGFAYRAGALRKPGNFGIGFWGQTGMLKAFDNSMVHGANGMYLFGAQRLWFRRPGRDNSGASGFYQFGANNSNTMHARQFFGAGLTGYGLVPGRLDDSMGFGLAWTWLNTDPNAGRLFFPHAPKGPVYLSPSQLMMSWYYQMKLFDGCFFQPNLTYIPTPGQNESIPAALAVNFRIVVLF</sequence>
<dbReference type="RefSeq" id="WP_015243707.1">
    <property type="nucleotide sequence ID" value="NC_019892.1"/>
</dbReference>
<evidence type="ECO:0000313" key="5">
    <source>
        <dbReference type="Proteomes" id="UP000010798"/>
    </source>
</evidence>
<evidence type="ECO:0000256" key="2">
    <source>
        <dbReference type="RuleBase" id="RU363072"/>
    </source>
</evidence>
<dbReference type="HOGENOM" id="CLU_035967_0_0_0"/>
<dbReference type="AlphaFoldDB" id="L0D5J0"/>
<evidence type="ECO:0000256" key="3">
    <source>
        <dbReference type="SAM" id="MobiDB-lite"/>
    </source>
</evidence>
<dbReference type="InterPro" id="IPR007049">
    <property type="entry name" value="Carb-sel_porin_OprB"/>
</dbReference>
<evidence type="ECO:0000256" key="1">
    <source>
        <dbReference type="ARBA" id="ARBA00008769"/>
    </source>
</evidence>
<dbReference type="InterPro" id="IPR052932">
    <property type="entry name" value="OprB_Porin"/>
</dbReference>
<dbReference type="GO" id="GO:0016020">
    <property type="term" value="C:membrane"/>
    <property type="evidence" value="ECO:0007669"/>
    <property type="project" value="InterPro"/>
</dbReference>
<dbReference type="GO" id="GO:0008643">
    <property type="term" value="P:carbohydrate transport"/>
    <property type="evidence" value="ECO:0007669"/>
    <property type="project" value="InterPro"/>
</dbReference>
<feature type="region of interest" description="Disordered" evidence="3">
    <location>
        <begin position="1"/>
        <end position="21"/>
    </location>
</feature>
<keyword evidence="5" id="KW-1185">Reference proteome</keyword>
<organism evidence="4 5">
    <name type="scientific">Singulisphaera acidiphila (strain ATCC BAA-1392 / DSM 18658 / VKM B-2454 / MOB10)</name>
    <dbReference type="NCBI Taxonomy" id="886293"/>
    <lineage>
        <taxon>Bacteria</taxon>
        <taxon>Pseudomonadati</taxon>
        <taxon>Planctomycetota</taxon>
        <taxon>Planctomycetia</taxon>
        <taxon>Isosphaerales</taxon>
        <taxon>Isosphaeraceae</taxon>
        <taxon>Singulisphaera</taxon>
    </lineage>
</organism>
<feature type="region of interest" description="Disordered" evidence="3">
    <location>
        <begin position="44"/>
        <end position="92"/>
    </location>
</feature>
<accession>L0D5J0</accession>
<dbReference type="Gene3D" id="2.40.160.180">
    <property type="entry name" value="Carbohydrate-selective porin OprB"/>
    <property type="match status" value="1"/>
</dbReference>
<dbReference type="KEGG" id="saci:Sinac_0060"/>
<dbReference type="GO" id="GO:0015288">
    <property type="term" value="F:porin activity"/>
    <property type="evidence" value="ECO:0007669"/>
    <property type="project" value="InterPro"/>
</dbReference>
<dbReference type="InterPro" id="IPR038673">
    <property type="entry name" value="OprB_sf"/>
</dbReference>
<dbReference type="PANTHER" id="PTHR37944:SF1">
    <property type="entry name" value="PORIN B"/>
    <property type="match status" value="1"/>
</dbReference>